<evidence type="ECO:0000313" key="3">
    <source>
        <dbReference type="WBParaSite" id="GPLIN_001523400"/>
    </source>
</evidence>
<reference evidence="2" key="2">
    <citation type="submission" date="2014-05" db="EMBL/GenBank/DDBJ databases">
        <title>The genome and life-stage specific transcriptomes of Globodera pallida elucidate key aspects of plant parasitism by a cyst nematode.</title>
        <authorList>
            <person name="Cotton J.A."/>
            <person name="Lilley C.J."/>
            <person name="Jones L.M."/>
            <person name="Kikuchi T."/>
            <person name="Reid A.J."/>
            <person name="Thorpe P."/>
            <person name="Tsai I.J."/>
            <person name="Beasley H."/>
            <person name="Blok V."/>
            <person name="Cock P.J.A."/>
            <person name="Van den Akker S.E."/>
            <person name="Holroyd N."/>
            <person name="Hunt M."/>
            <person name="Mantelin S."/>
            <person name="Naghra H."/>
            <person name="Pain A."/>
            <person name="Palomares-Rius J.E."/>
            <person name="Zarowiecki M."/>
            <person name="Berriman M."/>
            <person name="Jones J.T."/>
            <person name="Urwin P.E."/>
        </authorList>
    </citation>
    <scope>NUCLEOTIDE SEQUENCE [LARGE SCALE GENOMIC DNA]</scope>
    <source>
        <strain evidence="2">Lindley</strain>
    </source>
</reference>
<protein>
    <submittedName>
        <fullName evidence="3">DUF4477 domain-containing protein</fullName>
    </submittedName>
</protein>
<accession>A0A183CQS6</accession>
<evidence type="ECO:0000313" key="2">
    <source>
        <dbReference type="Proteomes" id="UP000050741"/>
    </source>
</evidence>
<feature type="region of interest" description="Disordered" evidence="1">
    <location>
        <begin position="288"/>
        <end position="321"/>
    </location>
</feature>
<evidence type="ECO:0000256" key="1">
    <source>
        <dbReference type="SAM" id="MobiDB-lite"/>
    </source>
</evidence>
<sequence length="321" mass="35415">VVLLTQHMFTRELRIARNNCHYLVLMRNPAGALQVRTLGTQLLPAAHFPTSSRHMRTQQQSPGDKEVSTAALANISPYIKNNVDYIQRLTRCRSSRGCTYQTLIKRASTEQLLCLVECALNVLRSRVPTRRQHLHRLRNQAQLVRALSKSRSAHRARSLLLRQQTGRGVPALAGLLASVVLPVLADRVVHAVKAISGYSSPPPQREDGGATVPPSITATAHTAKRVLRLAGSNDAVKLMNDDERLIHYQQEFKRYQKLLADEQERPTNVRLAQLPTDAASKTVLRATPSALSSSNNTNNNNNNGNKQSSSSAKTARAAHKG</sequence>
<reference evidence="3" key="3">
    <citation type="submission" date="2016-06" db="UniProtKB">
        <authorList>
            <consortium name="WormBaseParasite"/>
        </authorList>
    </citation>
    <scope>IDENTIFICATION</scope>
</reference>
<organism evidence="2 3">
    <name type="scientific">Globodera pallida</name>
    <name type="common">Potato cyst nematode worm</name>
    <name type="synonym">Heterodera pallida</name>
    <dbReference type="NCBI Taxonomy" id="36090"/>
    <lineage>
        <taxon>Eukaryota</taxon>
        <taxon>Metazoa</taxon>
        <taxon>Ecdysozoa</taxon>
        <taxon>Nematoda</taxon>
        <taxon>Chromadorea</taxon>
        <taxon>Rhabditida</taxon>
        <taxon>Tylenchina</taxon>
        <taxon>Tylenchomorpha</taxon>
        <taxon>Tylenchoidea</taxon>
        <taxon>Heteroderidae</taxon>
        <taxon>Heteroderinae</taxon>
        <taxon>Globodera</taxon>
    </lineage>
</organism>
<reference evidence="2" key="1">
    <citation type="submission" date="2013-12" db="EMBL/GenBank/DDBJ databases">
        <authorList>
            <person name="Aslett M."/>
        </authorList>
    </citation>
    <scope>NUCLEOTIDE SEQUENCE [LARGE SCALE GENOMIC DNA]</scope>
    <source>
        <strain evidence="2">Lindley</strain>
    </source>
</reference>
<feature type="region of interest" description="Disordered" evidence="1">
    <location>
        <begin position="196"/>
        <end position="215"/>
    </location>
</feature>
<name>A0A183CQS6_GLOPA</name>
<keyword evidence="2" id="KW-1185">Reference proteome</keyword>
<dbReference type="AlphaFoldDB" id="A0A183CQS6"/>
<dbReference type="Proteomes" id="UP000050741">
    <property type="component" value="Unassembled WGS sequence"/>
</dbReference>
<dbReference type="WBParaSite" id="GPLIN_001523400">
    <property type="protein sequence ID" value="GPLIN_001523400"/>
    <property type="gene ID" value="GPLIN_001523400"/>
</dbReference>
<feature type="compositionally biased region" description="Low complexity" evidence="1">
    <location>
        <begin position="292"/>
        <end position="311"/>
    </location>
</feature>
<proteinExistence type="predicted"/>